<dbReference type="Proteomes" id="UP001530400">
    <property type="component" value="Unassembled WGS sequence"/>
</dbReference>
<organism evidence="2 3">
    <name type="scientific">Cyclotella atomus</name>
    <dbReference type="NCBI Taxonomy" id="382360"/>
    <lineage>
        <taxon>Eukaryota</taxon>
        <taxon>Sar</taxon>
        <taxon>Stramenopiles</taxon>
        <taxon>Ochrophyta</taxon>
        <taxon>Bacillariophyta</taxon>
        <taxon>Coscinodiscophyceae</taxon>
        <taxon>Thalassiosirophycidae</taxon>
        <taxon>Stephanodiscales</taxon>
        <taxon>Stephanodiscaceae</taxon>
        <taxon>Cyclotella</taxon>
    </lineage>
</organism>
<evidence type="ECO:0000256" key="1">
    <source>
        <dbReference type="SAM" id="MobiDB-lite"/>
    </source>
</evidence>
<sequence length="548" mass="61776">MTSTTNNEKLTCLRSTLNDLSSFQLPDHCKRKHDDEAITAADSNAPGSFPNPRLLKRYKSARDTYIHRRTLQLFVEMMDTYNPSTNEFTLPTVSDEERARLLASKQEAIEAIKSTVGKVESMQCEIMEKYEGFERKREELADIVDKMERDPNLLSDSANPSNSANSDNGSNEEKEVIDEHEIQQQQTSLDQLSERKEMLQHKLRLIRGQIAHVESEVSDMQLAVNEVRAKSGRKTIDWQFESTSDGTDRSSGAEMSGVNTVELFNVKEGIDAELAEMREKITELQNSTLFYEGMRELMEELGGVKILETRHDTTDGGKGGYSITFMLLHHHILEVQLVPSHDKKNLRIQNAKLLTSTKLPVPTVSEEETTTFINTIHSINNSSFAKFATRKPCEGISIHLNDLLSTSQSLESSHGIRFLLSETLSRIRTVQARIIEYSTLKSKYCYQVYDISNDEQEVVCALNEGISIAMRLNIDAPLVKGSVTITELCGVGGWSEEVLQEMKECLGEKRCRGPVEVMECLVEEIGRRRGEEGWKEPLTPVLMRGGGD</sequence>
<name>A0ABD3QUU6_9STRA</name>
<evidence type="ECO:0000313" key="2">
    <source>
        <dbReference type="EMBL" id="KAL3803932.1"/>
    </source>
</evidence>
<dbReference type="EMBL" id="JALLPJ020000061">
    <property type="protein sequence ID" value="KAL3803932.1"/>
    <property type="molecule type" value="Genomic_DNA"/>
</dbReference>
<dbReference type="AlphaFoldDB" id="A0ABD3QUU6"/>
<comment type="caution">
    <text evidence="2">The sequence shown here is derived from an EMBL/GenBank/DDBJ whole genome shotgun (WGS) entry which is preliminary data.</text>
</comment>
<feature type="compositionally biased region" description="Basic and acidic residues" evidence="1">
    <location>
        <begin position="171"/>
        <end position="182"/>
    </location>
</feature>
<accession>A0ABD3QUU6</accession>
<protein>
    <submittedName>
        <fullName evidence="2">Uncharacterized protein</fullName>
    </submittedName>
</protein>
<feature type="region of interest" description="Disordered" evidence="1">
    <location>
        <begin position="150"/>
        <end position="190"/>
    </location>
</feature>
<reference evidence="2 3" key="1">
    <citation type="submission" date="2024-10" db="EMBL/GenBank/DDBJ databases">
        <title>Updated reference genomes for cyclostephanoid diatoms.</title>
        <authorList>
            <person name="Roberts W.R."/>
            <person name="Alverson A.J."/>
        </authorList>
    </citation>
    <scope>NUCLEOTIDE SEQUENCE [LARGE SCALE GENOMIC DNA]</scope>
    <source>
        <strain evidence="2 3">AJA010-31</strain>
    </source>
</reference>
<gene>
    <name evidence="2" type="ORF">ACHAWO_013735</name>
</gene>
<proteinExistence type="predicted"/>
<feature type="compositionally biased region" description="Low complexity" evidence="1">
    <location>
        <begin position="152"/>
        <end position="169"/>
    </location>
</feature>
<keyword evidence="3" id="KW-1185">Reference proteome</keyword>
<evidence type="ECO:0000313" key="3">
    <source>
        <dbReference type="Proteomes" id="UP001530400"/>
    </source>
</evidence>